<protein>
    <recommendedName>
        <fullName evidence="5">Gram-positive cocci surface proteins LPxTG domain-containing protein</fullName>
    </recommendedName>
</protein>
<keyword evidence="2" id="KW-0472">Membrane</keyword>
<accession>A0ABY5BR32</accession>
<evidence type="ECO:0000313" key="4">
    <source>
        <dbReference type="Proteomes" id="UP001056707"/>
    </source>
</evidence>
<evidence type="ECO:0000313" key="3">
    <source>
        <dbReference type="EMBL" id="USS85031.1"/>
    </source>
</evidence>
<keyword evidence="4" id="KW-1185">Reference proteome</keyword>
<dbReference type="EMBL" id="CP097116">
    <property type="protein sequence ID" value="USS85031.1"/>
    <property type="molecule type" value="Genomic_DNA"/>
</dbReference>
<dbReference type="Proteomes" id="UP001056707">
    <property type="component" value="Chromosome"/>
</dbReference>
<sequence length="99" mass="10440">MQASDHPVAQTITGLAHPGGTENVASLESSQSTPATNGTTQQRSTKTKQPTATNQHQQAAHARKSGLSEHAVSFGAAGATGLLLLAHLGRQLRRKHRKR</sequence>
<feature type="region of interest" description="Disordered" evidence="1">
    <location>
        <begin position="1"/>
        <end position="68"/>
    </location>
</feature>
<feature type="compositionally biased region" description="Polar residues" evidence="1">
    <location>
        <begin position="23"/>
        <end position="54"/>
    </location>
</feature>
<keyword evidence="2" id="KW-1133">Transmembrane helix</keyword>
<organism evidence="3 4">
    <name type="scientific">Fructilactobacillus myrtifloralis</name>
    <dbReference type="NCBI Taxonomy" id="2940301"/>
    <lineage>
        <taxon>Bacteria</taxon>
        <taxon>Bacillati</taxon>
        <taxon>Bacillota</taxon>
        <taxon>Bacilli</taxon>
        <taxon>Lactobacillales</taxon>
        <taxon>Lactobacillaceae</taxon>
        <taxon>Fructilactobacillus</taxon>
    </lineage>
</organism>
<dbReference type="RefSeq" id="WP_252749926.1">
    <property type="nucleotide sequence ID" value="NZ_CP097116.1"/>
</dbReference>
<evidence type="ECO:0000256" key="1">
    <source>
        <dbReference type="SAM" id="MobiDB-lite"/>
    </source>
</evidence>
<proteinExistence type="predicted"/>
<gene>
    <name evidence="3" type="ORF">M3M35_07005</name>
</gene>
<evidence type="ECO:0008006" key="5">
    <source>
        <dbReference type="Google" id="ProtNLM"/>
    </source>
</evidence>
<reference evidence="3" key="1">
    <citation type="submission" date="2022-05" db="EMBL/GenBank/DDBJ databases">
        <authorList>
            <person name="Oliphant S.A."/>
            <person name="Watson-Haigh N.S."/>
            <person name="Sumby K.M."/>
            <person name="Gardner J.M."/>
            <person name="Jiranek V."/>
        </authorList>
    </citation>
    <scope>NUCLEOTIDE SEQUENCE</scope>
    <source>
        <strain evidence="3">KI16_H9</strain>
    </source>
</reference>
<feature type="transmembrane region" description="Helical" evidence="2">
    <location>
        <begin position="71"/>
        <end position="89"/>
    </location>
</feature>
<evidence type="ECO:0000256" key="2">
    <source>
        <dbReference type="SAM" id="Phobius"/>
    </source>
</evidence>
<name>A0ABY5BR32_9LACO</name>
<keyword evidence="2" id="KW-0812">Transmembrane</keyword>